<dbReference type="SUPFAM" id="SSF160379">
    <property type="entry name" value="SP0830-like"/>
    <property type="match status" value="1"/>
</dbReference>
<evidence type="ECO:0000313" key="1">
    <source>
        <dbReference type="EMBL" id="MFC5996762.1"/>
    </source>
</evidence>
<dbReference type="RefSeq" id="WP_379587583.1">
    <property type="nucleotide sequence ID" value="NZ_JBHSQW010000044.1"/>
</dbReference>
<organism evidence="1 2">
    <name type="scientific">Pseudonocardia hispaniensis</name>
    <dbReference type="NCBI Taxonomy" id="904933"/>
    <lineage>
        <taxon>Bacteria</taxon>
        <taxon>Bacillati</taxon>
        <taxon>Actinomycetota</taxon>
        <taxon>Actinomycetes</taxon>
        <taxon>Pseudonocardiales</taxon>
        <taxon>Pseudonocardiaceae</taxon>
        <taxon>Pseudonocardia</taxon>
    </lineage>
</organism>
<dbReference type="EMBL" id="JBHSQW010000044">
    <property type="protein sequence ID" value="MFC5996762.1"/>
    <property type="molecule type" value="Genomic_DNA"/>
</dbReference>
<evidence type="ECO:0000313" key="2">
    <source>
        <dbReference type="Proteomes" id="UP001596302"/>
    </source>
</evidence>
<proteinExistence type="predicted"/>
<accession>A0ABW1J843</accession>
<name>A0ABW1J843_9PSEU</name>
<reference evidence="2" key="1">
    <citation type="journal article" date="2019" name="Int. J. Syst. Evol. Microbiol.">
        <title>The Global Catalogue of Microorganisms (GCM) 10K type strain sequencing project: providing services to taxonomists for standard genome sequencing and annotation.</title>
        <authorList>
            <consortium name="The Broad Institute Genomics Platform"/>
            <consortium name="The Broad Institute Genome Sequencing Center for Infectious Disease"/>
            <person name="Wu L."/>
            <person name="Ma J."/>
        </authorList>
    </citation>
    <scope>NUCLEOTIDE SEQUENCE [LARGE SCALE GENOMIC DNA]</scope>
    <source>
        <strain evidence="2">CCM 8391</strain>
    </source>
</reference>
<gene>
    <name evidence="1" type="ORF">ACFQE5_21375</name>
</gene>
<dbReference type="Proteomes" id="UP001596302">
    <property type="component" value="Unassembled WGS sequence"/>
</dbReference>
<protein>
    <submittedName>
        <fullName evidence="1">Uncharacterized protein</fullName>
    </submittedName>
</protein>
<comment type="caution">
    <text evidence="1">The sequence shown here is derived from an EMBL/GenBank/DDBJ whole genome shotgun (WGS) entry which is preliminary data.</text>
</comment>
<sequence length="69" mass="7631">MSAAAAEHDPTALDPQRIRLGDRVIYQWCPDGILQAPDVSAFVMKHWNLVVTGRNWNTVTKLAALLDAT</sequence>
<keyword evidence="2" id="KW-1185">Reference proteome</keyword>